<protein>
    <submittedName>
        <fullName evidence="2">Uncharacterized protein</fullName>
    </submittedName>
</protein>
<organism evidence="2 3">
    <name type="scientific">Mycena albidolilacea</name>
    <dbReference type="NCBI Taxonomy" id="1033008"/>
    <lineage>
        <taxon>Eukaryota</taxon>
        <taxon>Fungi</taxon>
        <taxon>Dikarya</taxon>
        <taxon>Basidiomycota</taxon>
        <taxon>Agaricomycotina</taxon>
        <taxon>Agaricomycetes</taxon>
        <taxon>Agaricomycetidae</taxon>
        <taxon>Agaricales</taxon>
        <taxon>Marasmiineae</taxon>
        <taxon>Mycenaceae</taxon>
        <taxon>Mycena</taxon>
    </lineage>
</organism>
<feature type="chain" id="PRO_5042139546" evidence="1">
    <location>
        <begin position="23"/>
        <end position="471"/>
    </location>
</feature>
<gene>
    <name evidence="2" type="ORF">DFH08DRAFT_950140</name>
</gene>
<evidence type="ECO:0000313" key="3">
    <source>
        <dbReference type="Proteomes" id="UP001218218"/>
    </source>
</evidence>
<accession>A0AAD7F1S7</accession>
<evidence type="ECO:0000256" key="1">
    <source>
        <dbReference type="SAM" id="SignalP"/>
    </source>
</evidence>
<reference evidence="2" key="1">
    <citation type="submission" date="2023-03" db="EMBL/GenBank/DDBJ databases">
        <title>Massive genome expansion in bonnet fungi (Mycena s.s.) driven by repeated elements and novel gene families across ecological guilds.</title>
        <authorList>
            <consortium name="Lawrence Berkeley National Laboratory"/>
            <person name="Harder C.B."/>
            <person name="Miyauchi S."/>
            <person name="Viragh M."/>
            <person name="Kuo A."/>
            <person name="Thoen E."/>
            <person name="Andreopoulos B."/>
            <person name="Lu D."/>
            <person name="Skrede I."/>
            <person name="Drula E."/>
            <person name="Henrissat B."/>
            <person name="Morin E."/>
            <person name="Kohler A."/>
            <person name="Barry K."/>
            <person name="LaButti K."/>
            <person name="Morin E."/>
            <person name="Salamov A."/>
            <person name="Lipzen A."/>
            <person name="Mereny Z."/>
            <person name="Hegedus B."/>
            <person name="Baldrian P."/>
            <person name="Stursova M."/>
            <person name="Weitz H."/>
            <person name="Taylor A."/>
            <person name="Grigoriev I.V."/>
            <person name="Nagy L.G."/>
            <person name="Martin F."/>
            <person name="Kauserud H."/>
        </authorList>
    </citation>
    <scope>NUCLEOTIDE SEQUENCE</scope>
    <source>
        <strain evidence="2">CBHHK002</strain>
    </source>
</reference>
<feature type="signal peptide" evidence="1">
    <location>
        <begin position="1"/>
        <end position="22"/>
    </location>
</feature>
<sequence>MVAAPLSAVLHLCLLLATGVHAQDRTTEQGEAAVTSLCLPSPFPHLTPPSFLTLPRLDPSAECTPYYYPLIAAAVAAGQFPPIRTGVTSLPSNGTVAHVRFLAVNGSVAAISLKVRVLLFLSSSSFLAPRRHLLQPHGGLSLSDPDFLWTFHHFVTPKLTGLSADVAGVISVTIFWIPLATPSPSYLSNLLTLAGHRIGHTRALEVRLHHCLSKKPEARAPENLDRTRPVSLGITAPTTSPIFAQCIQTAVTHSKRWKYLDMLTPFDRLHLLQGQMPLTRDFTIGPTDFRSELASIFSLFEGAPKLRHVVLTPCLLTSTIRLPWAQLTHLEAHCLYEHEFIEILRRAVPGPRRLHAQPVLLWRRYQCSRPCAHASPHDDPACRPVDDPDQDVRMWLVLDCLSLPALRMLEILEPCITFDPLAAFVSRSQCALGELWVTHSTLGESAFRDLLPSVGAISLVRQNTLEFSENP</sequence>
<keyword evidence="1" id="KW-0732">Signal</keyword>
<keyword evidence="3" id="KW-1185">Reference proteome</keyword>
<comment type="caution">
    <text evidence="2">The sequence shown here is derived from an EMBL/GenBank/DDBJ whole genome shotgun (WGS) entry which is preliminary data.</text>
</comment>
<dbReference type="EMBL" id="JARIHO010000003">
    <property type="protein sequence ID" value="KAJ7364566.1"/>
    <property type="molecule type" value="Genomic_DNA"/>
</dbReference>
<dbReference type="AlphaFoldDB" id="A0AAD7F1S7"/>
<dbReference type="Proteomes" id="UP001218218">
    <property type="component" value="Unassembled WGS sequence"/>
</dbReference>
<proteinExistence type="predicted"/>
<evidence type="ECO:0000313" key="2">
    <source>
        <dbReference type="EMBL" id="KAJ7364566.1"/>
    </source>
</evidence>
<name>A0AAD7F1S7_9AGAR</name>